<dbReference type="EMBL" id="CP134146">
    <property type="protein sequence ID" value="WNC68631.1"/>
    <property type="molecule type" value="Genomic_DNA"/>
</dbReference>
<dbReference type="RefSeq" id="WP_348387785.1">
    <property type="nucleotide sequence ID" value="NZ_CP134146.1"/>
</dbReference>
<name>A0ABY9TJM6_9GAMM</name>
<sequence length="131" mass="14253">MVGETNLSKLLGAMSPVLMPDEYVFCSVQGEYRDFHELDPLASYREAEGLTLVISKEAAIANKLQFESVFRGITLTVHSSLDAVGLTAAVSTKLAEKGISANVIAAYYHDHIFVQSEKAELAIEALGEFRS</sequence>
<evidence type="ECO:0000259" key="2">
    <source>
        <dbReference type="Pfam" id="PF13840"/>
    </source>
</evidence>
<dbReference type="PANTHER" id="PTHR39199:SF1">
    <property type="entry name" value="BLR5128 PROTEIN"/>
    <property type="match status" value="1"/>
</dbReference>
<dbReference type="InterPro" id="IPR027795">
    <property type="entry name" value="CASTOR_ACT_dom"/>
</dbReference>
<evidence type="ECO:0000259" key="1">
    <source>
        <dbReference type="Pfam" id="PF10000"/>
    </source>
</evidence>
<dbReference type="InterPro" id="IPR018717">
    <property type="entry name" value="DUF2241"/>
</dbReference>
<dbReference type="Pfam" id="PF13840">
    <property type="entry name" value="ACT_7"/>
    <property type="match status" value="1"/>
</dbReference>
<dbReference type="SUPFAM" id="SSF55021">
    <property type="entry name" value="ACT-like"/>
    <property type="match status" value="2"/>
</dbReference>
<feature type="domain" description="CASTOR ACT" evidence="2">
    <location>
        <begin position="73"/>
        <end position="126"/>
    </location>
</feature>
<protein>
    <submittedName>
        <fullName evidence="3">ACT domain-containing protein</fullName>
    </submittedName>
</protein>
<keyword evidence="4" id="KW-1185">Reference proteome</keyword>
<dbReference type="Proteomes" id="UP001248581">
    <property type="component" value="Chromosome"/>
</dbReference>
<evidence type="ECO:0000313" key="3">
    <source>
        <dbReference type="EMBL" id="WNC68631.1"/>
    </source>
</evidence>
<proteinExistence type="predicted"/>
<dbReference type="Gene3D" id="3.30.2130.10">
    <property type="entry name" value="VC0802-like"/>
    <property type="match status" value="1"/>
</dbReference>
<feature type="domain" description="DUF2241" evidence="1">
    <location>
        <begin position="3"/>
        <end position="71"/>
    </location>
</feature>
<dbReference type="PANTHER" id="PTHR39199">
    <property type="entry name" value="BLR5128 PROTEIN"/>
    <property type="match status" value="1"/>
</dbReference>
<dbReference type="InterPro" id="IPR045865">
    <property type="entry name" value="ACT-like_dom_sf"/>
</dbReference>
<gene>
    <name evidence="3" type="ORF">RI845_00440</name>
</gene>
<evidence type="ECO:0000313" key="4">
    <source>
        <dbReference type="Proteomes" id="UP001248581"/>
    </source>
</evidence>
<organism evidence="3 4">
    <name type="scientific">Thalassotalea nanhaiensis</name>
    <dbReference type="NCBI Taxonomy" id="3065648"/>
    <lineage>
        <taxon>Bacteria</taxon>
        <taxon>Pseudomonadati</taxon>
        <taxon>Pseudomonadota</taxon>
        <taxon>Gammaproteobacteria</taxon>
        <taxon>Alteromonadales</taxon>
        <taxon>Colwelliaceae</taxon>
        <taxon>Thalassotalea</taxon>
    </lineage>
</organism>
<dbReference type="Pfam" id="PF10000">
    <property type="entry name" value="ACT_3"/>
    <property type="match status" value="1"/>
</dbReference>
<reference evidence="4" key="1">
    <citation type="submission" date="2023-09" db="EMBL/GenBank/DDBJ databases">
        <authorList>
            <person name="Li S."/>
            <person name="Li X."/>
            <person name="Zhang C."/>
            <person name="Zhao Z."/>
        </authorList>
    </citation>
    <scope>NUCLEOTIDE SEQUENCE [LARGE SCALE GENOMIC DNA]</scope>
    <source>
        <strain evidence="4">SQ345</strain>
    </source>
</reference>
<accession>A0ABY9TJM6</accession>